<keyword evidence="1" id="KW-0224">Dipeptidase</keyword>
<protein>
    <recommendedName>
        <fullName evidence="1">Dipeptidase</fullName>
        <ecNumber evidence="1">3.4.13.19</ecNumber>
    </recommendedName>
</protein>
<dbReference type="EMBL" id="VSRR010042392">
    <property type="protein sequence ID" value="MPC76019.1"/>
    <property type="molecule type" value="Genomic_DNA"/>
</dbReference>
<keyword evidence="1" id="KW-0378">Hydrolase</keyword>
<dbReference type="InterPro" id="IPR008257">
    <property type="entry name" value="Pept_M19"/>
</dbReference>
<dbReference type="GO" id="GO:0046872">
    <property type="term" value="F:metal ion binding"/>
    <property type="evidence" value="ECO:0007669"/>
    <property type="project" value="UniProtKB-UniRule"/>
</dbReference>
<dbReference type="EC" id="3.4.13.19" evidence="1"/>
<keyword evidence="1" id="KW-0862">Zinc</keyword>
<keyword evidence="1" id="KW-0472">Membrane</keyword>
<keyword evidence="3" id="KW-1185">Reference proteome</keyword>
<keyword evidence="1" id="KW-0325">Glycoprotein</keyword>
<keyword evidence="1" id="KW-0482">Metalloprotease</keyword>
<comment type="caution">
    <text evidence="2">The sequence shown here is derived from an EMBL/GenBank/DDBJ whole genome shotgun (WGS) entry which is preliminary data.</text>
</comment>
<organism evidence="2 3">
    <name type="scientific">Portunus trituberculatus</name>
    <name type="common">Swimming crab</name>
    <name type="synonym">Neptunus trituberculatus</name>
    <dbReference type="NCBI Taxonomy" id="210409"/>
    <lineage>
        <taxon>Eukaryota</taxon>
        <taxon>Metazoa</taxon>
        <taxon>Ecdysozoa</taxon>
        <taxon>Arthropoda</taxon>
        <taxon>Crustacea</taxon>
        <taxon>Multicrustacea</taxon>
        <taxon>Malacostraca</taxon>
        <taxon>Eumalacostraca</taxon>
        <taxon>Eucarida</taxon>
        <taxon>Decapoda</taxon>
        <taxon>Pleocyemata</taxon>
        <taxon>Brachyura</taxon>
        <taxon>Eubrachyura</taxon>
        <taxon>Portunoidea</taxon>
        <taxon>Portunidae</taxon>
        <taxon>Portuninae</taxon>
        <taxon>Portunus</taxon>
    </lineage>
</organism>
<evidence type="ECO:0000313" key="2">
    <source>
        <dbReference type="EMBL" id="MPC76019.1"/>
    </source>
</evidence>
<comment type="catalytic activity">
    <reaction evidence="1">
        <text>an L-aminoacyl-L-amino acid + H2O = 2 an L-alpha-amino acid</text>
        <dbReference type="Rhea" id="RHEA:48940"/>
        <dbReference type="ChEBI" id="CHEBI:15377"/>
        <dbReference type="ChEBI" id="CHEBI:59869"/>
        <dbReference type="ChEBI" id="CHEBI:77460"/>
        <dbReference type="EC" id="3.4.13.19"/>
    </reaction>
</comment>
<dbReference type="PANTHER" id="PTHR10443:SF12">
    <property type="entry name" value="DIPEPTIDASE"/>
    <property type="match status" value="1"/>
</dbReference>
<dbReference type="PROSITE" id="PS51365">
    <property type="entry name" value="RENAL_DIPEPTIDASE_2"/>
    <property type="match status" value="1"/>
</dbReference>
<comment type="subunit">
    <text evidence="1">Homodimer; disulfide-linked.</text>
</comment>
<accession>A0A5B7I282</accession>
<keyword evidence="1" id="KW-0336">GPI-anchor</keyword>
<gene>
    <name evidence="2" type="primary">Dpep3_2</name>
    <name evidence="2" type="ORF">E2C01_070420</name>
</gene>
<sequence>MKLITLEPLHCSDYLPASVLTPLSHRSTPRGLEDASHYPEVFAELLKDSSWSLQDLKKLAGLNLLRVMRQVEQVKELH</sequence>
<dbReference type="AlphaFoldDB" id="A0A5B7I282"/>
<dbReference type="PANTHER" id="PTHR10443">
    <property type="entry name" value="MICROSOMAL DIPEPTIDASE"/>
    <property type="match status" value="1"/>
</dbReference>
<keyword evidence="1" id="KW-0479">Metal-binding</keyword>
<dbReference type="InterPro" id="IPR032466">
    <property type="entry name" value="Metal_Hydrolase"/>
</dbReference>
<proteinExistence type="inferred from homology"/>
<evidence type="ECO:0000256" key="1">
    <source>
        <dbReference type="RuleBase" id="RU341113"/>
    </source>
</evidence>
<comment type="cofactor">
    <cofactor evidence="1">
        <name>Zn(2+)</name>
        <dbReference type="ChEBI" id="CHEBI:29105"/>
    </cofactor>
</comment>
<dbReference type="GO" id="GO:0070573">
    <property type="term" value="F:metallodipeptidase activity"/>
    <property type="evidence" value="ECO:0007669"/>
    <property type="project" value="InterPro"/>
</dbReference>
<keyword evidence="1" id="KW-1015">Disulfide bond</keyword>
<dbReference type="Gene3D" id="3.20.20.140">
    <property type="entry name" value="Metal-dependent hydrolases"/>
    <property type="match status" value="1"/>
</dbReference>
<keyword evidence="1" id="KW-0645">Protease</keyword>
<name>A0A5B7I282_PORTR</name>
<dbReference type="GO" id="GO:0098552">
    <property type="term" value="C:side of membrane"/>
    <property type="evidence" value="ECO:0007669"/>
    <property type="project" value="UniProtKB-KW"/>
</dbReference>
<reference evidence="2 3" key="1">
    <citation type="submission" date="2019-05" db="EMBL/GenBank/DDBJ databases">
        <title>Another draft genome of Portunus trituberculatus and its Hox gene families provides insights of decapod evolution.</title>
        <authorList>
            <person name="Jeong J.-H."/>
            <person name="Song I."/>
            <person name="Kim S."/>
            <person name="Choi T."/>
            <person name="Kim D."/>
            <person name="Ryu S."/>
            <person name="Kim W."/>
        </authorList>
    </citation>
    <scope>NUCLEOTIDE SEQUENCE [LARGE SCALE GENOMIC DNA]</scope>
    <source>
        <tissue evidence="2">Muscle</tissue>
    </source>
</reference>
<dbReference type="Proteomes" id="UP000324222">
    <property type="component" value="Unassembled WGS sequence"/>
</dbReference>
<comment type="subcellular location">
    <subcellularLocation>
        <location evidence="1">Membrane</location>
        <topology evidence="1">Lipid-anchor</topology>
        <topology evidence="1">GPI-anchor</topology>
    </subcellularLocation>
</comment>
<dbReference type="SUPFAM" id="SSF51556">
    <property type="entry name" value="Metallo-dependent hydrolases"/>
    <property type="match status" value="1"/>
</dbReference>
<evidence type="ECO:0000313" key="3">
    <source>
        <dbReference type="Proteomes" id="UP000324222"/>
    </source>
</evidence>
<dbReference type="Pfam" id="PF01244">
    <property type="entry name" value="Peptidase_M19"/>
    <property type="match status" value="1"/>
</dbReference>
<dbReference type="GO" id="GO:0006508">
    <property type="term" value="P:proteolysis"/>
    <property type="evidence" value="ECO:0007669"/>
    <property type="project" value="UniProtKB-KW"/>
</dbReference>
<comment type="similarity">
    <text evidence="1">Belongs to the metallo-dependent hydrolases superfamily. Peptidase M19 family.</text>
</comment>
<keyword evidence="1" id="KW-0449">Lipoprotein</keyword>